<sequence>MATTHDSALTVLFSAHTLSLLCSPRSRTMNLAFRLTAPSTRTAERKNIYTLPLSIHAIPGPFSRNNKEKSGRPRR</sequence>
<evidence type="ECO:0000313" key="2">
    <source>
        <dbReference type="Proteomes" id="UP000250266"/>
    </source>
</evidence>
<proteinExistence type="predicted"/>
<keyword evidence="2" id="KW-1185">Reference proteome</keyword>
<dbReference type="Proteomes" id="UP000250266">
    <property type="component" value="Unassembled WGS sequence"/>
</dbReference>
<dbReference type="EMBL" id="KV744811">
    <property type="protein sequence ID" value="OCK85940.1"/>
    <property type="molecule type" value="Genomic_DNA"/>
</dbReference>
<dbReference type="AlphaFoldDB" id="A0A8E2JKE2"/>
<accession>A0A8E2JKE2</accession>
<evidence type="ECO:0000313" key="1">
    <source>
        <dbReference type="EMBL" id="OCK85940.1"/>
    </source>
</evidence>
<gene>
    <name evidence="1" type="ORF">K432DRAFT_202439</name>
</gene>
<organism evidence="1 2">
    <name type="scientific">Lepidopterella palustris CBS 459.81</name>
    <dbReference type="NCBI Taxonomy" id="1314670"/>
    <lineage>
        <taxon>Eukaryota</taxon>
        <taxon>Fungi</taxon>
        <taxon>Dikarya</taxon>
        <taxon>Ascomycota</taxon>
        <taxon>Pezizomycotina</taxon>
        <taxon>Dothideomycetes</taxon>
        <taxon>Pleosporomycetidae</taxon>
        <taxon>Mytilinidiales</taxon>
        <taxon>Argynnaceae</taxon>
        <taxon>Lepidopterella</taxon>
    </lineage>
</organism>
<protein>
    <submittedName>
        <fullName evidence="1">Uncharacterized protein</fullName>
    </submittedName>
</protein>
<name>A0A8E2JKE2_9PEZI</name>
<reference evidence="1 2" key="1">
    <citation type="journal article" date="2016" name="Nat. Commun.">
        <title>Ectomycorrhizal ecology is imprinted in the genome of the dominant symbiotic fungus Cenococcum geophilum.</title>
        <authorList>
            <consortium name="DOE Joint Genome Institute"/>
            <person name="Peter M."/>
            <person name="Kohler A."/>
            <person name="Ohm R.A."/>
            <person name="Kuo A."/>
            <person name="Krutzmann J."/>
            <person name="Morin E."/>
            <person name="Arend M."/>
            <person name="Barry K.W."/>
            <person name="Binder M."/>
            <person name="Choi C."/>
            <person name="Clum A."/>
            <person name="Copeland A."/>
            <person name="Grisel N."/>
            <person name="Haridas S."/>
            <person name="Kipfer T."/>
            <person name="LaButti K."/>
            <person name="Lindquist E."/>
            <person name="Lipzen A."/>
            <person name="Maire R."/>
            <person name="Meier B."/>
            <person name="Mihaltcheva S."/>
            <person name="Molinier V."/>
            <person name="Murat C."/>
            <person name="Poggeler S."/>
            <person name="Quandt C.A."/>
            <person name="Sperisen C."/>
            <person name="Tritt A."/>
            <person name="Tisserant E."/>
            <person name="Crous P.W."/>
            <person name="Henrissat B."/>
            <person name="Nehls U."/>
            <person name="Egli S."/>
            <person name="Spatafora J.W."/>
            <person name="Grigoriev I.V."/>
            <person name="Martin F.M."/>
        </authorList>
    </citation>
    <scope>NUCLEOTIDE SEQUENCE [LARGE SCALE GENOMIC DNA]</scope>
    <source>
        <strain evidence="1 2">CBS 459.81</strain>
    </source>
</reference>